<dbReference type="Proteomes" id="UP000093044">
    <property type="component" value="Chromosome"/>
</dbReference>
<dbReference type="AlphaFoldDB" id="A0A1B2I8H4"/>
<evidence type="ECO:0000313" key="2">
    <source>
        <dbReference type="EMBL" id="ANZ46227.1"/>
    </source>
</evidence>
<dbReference type="InterPro" id="IPR008964">
    <property type="entry name" value="Invasin/intimin_cell_adhesion"/>
</dbReference>
<dbReference type="Pfam" id="PF02368">
    <property type="entry name" value="Big_2"/>
    <property type="match status" value="1"/>
</dbReference>
<name>A0A1B2I8H4_9BACT</name>
<dbReference type="InterPro" id="IPR030821">
    <property type="entry name" value="Synergist_CTERM"/>
</dbReference>
<dbReference type="KEGG" id="cpor:BED41_14625"/>
<protein>
    <recommendedName>
        <fullName evidence="1">Ig-like domain-containing protein</fullName>
    </recommendedName>
</protein>
<reference evidence="2" key="1">
    <citation type="submission" date="2016-08" db="EMBL/GenBank/DDBJ databases">
        <title>Complete genome of Cloacibacillus porcorum.</title>
        <authorList>
            <person name="Looft T."/>
            <person name="Bayles D.O."/>
            <person name="Alt D.P."/>
        </authorList>
    </citation>
    <scope>NUCLEOTIDE SEQUENCE [LARGE SCALE GENOMIC DNA]</scope>
    <source>
        <strain evidence="2">CL-84</strain>
    </source>
</reference>
<evidence type="ECO:0000259" key="1">
    <source>
        <dbReference type="PROSITE" id="PS50835"/>
    </source>
</evidence>
<dbReference type="NCBIfam" id="TIGR04564">
    <property type="entry name" value="Synergist_CTERM"/>
    <property type="match status" value="1"/>
</dbReference>
<dbReference type="EMBL" id="CP016757">
    <property type="protein sequence ID" value="ANZ46227.1"/>
    <property type="molecule type" value="Genomic_DNA"/>
</dbReference>
<evidence type="ECO:0000313" key="3">
    <source>
        <dbReference type="Proteomes" id="UP000093044"/>
    </source>
</evidence>
<sequence length="526" mass="55261">MNVIFGGSYIENWGNAEILGNTNVVISGDAALDMITPLDPEKDWIHISAGSYLSNNNNSIVSNDVKGNGKITFKNITDISRLMNNTAISGQGRINDDKMAANMGFYDNSVVGTSSLIFDNVKGTTGARTFLFDEIIFKGESSVTFNRSLSQLMDAADDKETVKLIVEKGSTLRIVKDPTGDTGDPILGNAKIDGTLIVEDGMTLILNNSLEKGEGAKIEGNIVVRKVNPEEPPIKPDDVNVIPVKPETVKSVDDLPAGVPALVEKQPNGDIVVTSAKFAAAVASSDVNGTVDTNLIKSIPVFKTVVSADKTALASFRGRLDEFSSHKFKDIVLCKVIPGKVLKFAFQSLPKKIESGEFAITTADGTAVEANASPKAGVEYLISFAVADNSEYDLDKTKGNILDPAVLSVNQYRLTLSATELLLAEGQSKTLTASGLAPGATLKWESSNDKVAAIEGSGEEITVKALSAGKANITVKDGSAAVTCRVTVTKGGSGGSSGGGCNSGLAAVVLAALIPLFFRRKSKAVH</sequence>
<dbReference type="Gene3D" id="2.60.40.1080">
    <property type="match status" value="1"/>
</dbReference>
<feature type="domain" description="Ig-like" evidence="1">
    <location>
        <begin position="404"/>
        <end position="487"/>
    </location>
</feature>
<dbReference type="SMART" id="SM00635">
    <property type="entry name" value="BID_2"/>
    <property type="match status" value="1"/>
</dbReference>
<keyword evidence="3" id="KW-1185">Reference proteome</keyword>
<organism evidence="2 3">
    <name type="scientific">Cloacibacillus porcorum</name>
    <dbReference type="NCBI Taxonomy" id="1197717"/>
    <lineage>
        <taxon>Bacteria</taxon>
        <taxon>Thermotogati</taxon>
        <taxon>Synergistota</taxon>
        <taxon>Synergistia</taxon>
        <taxon>Synergistales</taxon>
        <taxon>Synergistaceae</taxon>
        <taxon>Cloacibacillus</taxon>
    </lineage>
</organism>
<accession>A0A1B2I8H4</accession>
<proteinExistence type="predicted"/>
<dbReference type="InterPro" id="IPR007110">
    <property type="entry name" value="Ig-like_dom"/>
</dbReference>
<gene>
    <name evidence="2" type="ORF">BED41_14625</name>
</gene>
<dbReference type="PROSITE" id="PS50835">
    <property type="entry name" value="IG_LIKE"/>
    <property type="match status" value="1"/>
</dbReference>
<dbReference type="SUPFAM" id="SSF49373">
    <property type="entry name" value="Invasin/intimin cell-adhesion fragments"/>
    <property type="match status" value="1"/>
</dbReference>
<dbReference type="InterPro" id="IPR003343">
    <property type="entry name" value="Big_2"/>
</dbReference>